<keyword evidence="6" id="KW-1185">Reference proteome</keyword>
<dbReference type="InterPro" id="IPR057326">
    <property type="entry name" value="KR_dom"/>
</dbReference>
<accession>A0A9X3WHQ0</accession>
<feature type="domain" description="Ketoreductase" evidence="4">
    <location>
        <begin position="7"/>
        <end position="191"/>
    </location>
</feature>
<organism evidence="5 6">
    <name type="scientific">Aquibacillus koreensis</name>
    <dbReference type="NCBI Taxonomy" id="279446"/>
    <lineage>
        <taxon>Bacteria</taxon>
        <taxon>Bacillati</taxon>
        <taxon>Bacillota</taxon>
        <taxon>Bacilli</taxon>
        <taxon>Bacillales</taxon>
        <taxon>Bacillaceae</taxon>
        <taxon>Aquibacillus</taxon>
    </lineage>
</organism>
<evidence type="ECO:0000259" key="4">
    <source>
        <dbReference type="SMART" id="SM00822"/>
    </source>
</evidence>
<dbReference type="Proteomes" id="UP001145072">
    <property type="component" value="Unassembled WGS sequence"/>
</dbReference>
<evidence type="ECO:0000313" key="6">
    <source>
        <dbReference type="Proteomes" id="UP001145072"/>
    </source>
</evidence>
<dbReference type="SMART" id="SM00822">
    <property type="entry name" value="PKS_KR"/>
    <property type="match status" value="1"/>
</dbReference>
<dbReference type="Gene3D" id="3.40.50.720">
    <property type="entry name" value="NAD(P)-binding Rossmann-like Domain"/>
    <property type="match status" value="1"/>
</dbReference>
<evidence type="ECO:0000256" key="1">
    <source>
        <dbReference type="ARBA" id="ARBA00006484"/>
    </source>
</evidence>
<dbReference type="PRINTS" id="PR00080">
    <property type="entry name" value="SDRFAMILY"/>
</dbReference>
<dbReference type="PANTHER" id="PTHR43115">
    <property type="entry name" value="DEHYDROGENASE/REDUCTASE SDR FAMILY MEMBER 11"/>
    <property type="match status" value="1"/>
</dbReference>
<dbReference type="EMBL" id="JAMQJZ010000003">
    <property type="protein sequence ID" value="MDC3419930.1"/>
    <property type="molecule type" value="Genomic_DNA"/>
</dbReference>
<sequence>MSNVKDKVIIITGASSGIGEATAKKFAEEGAHVVLAARREERLIQLKEEIERAGGSAVSKVTDVTSYESMQDLAKFAIKTYGQIDVMFNNAGLMPLSFMDKLKVDEWDQMVDVNIKGVLYGIAAALPYMKERDKGHIITTASVAGHGVFPSGTVYCGTKFATRIFMEGLSKELAQTNLKVTSISPGVVDTELMNFITDKDIKPKFEDPNLPSLTSEDVANAVYYAVSQPDGVAINEVIIRPTNQG</sequence>
<comment type="similarity">
    <text evidence="1 3">Belongs to the short-chain dehydrogenases/reductases (SDR) family.</text>
</comment>
<dbReference type="Pfam" id="PF00106">
    <property type="entry name" value="adh_short"/>
    <property type="match status" value="1"/>
</dbReference>
<dbReference type="AlphaFoldDB" id="A0A9X3WHQ0"/>
<gene>
    <name evidence="5" type="ORF">NC661_06050</name>
</gene>
<dbReference type="PRINTS" id="PR00081">
    <property type="entry name" value="GDHRDH"/>
</dbReference>
<evidence type="ECO:0000313" key="5">
    <source>
        <dbReference type="EMBL" id="MDC3419930.1"/>
    </source>
</evidence>
<dbReference type="InterPro" id="IPR036291">
    <property type="entry name" value="NAD(P)-bd_dom_sf"/>
</dbReference>
<evidence type="ECO:0000256" key="3">
    <source>
        <dbReference type="RuleBase" id="RU000363"/>
    </source>
</evidence>
<dbReference type="InterPro" id="IPR020904">
    <property type="entry name" value="Sc_DH/Rdtase_CS"/>
</dbReference>
<name>A0A9X3WHQ0_9BACI</name>
<reference evidence="5" key="1">
    <citation type="submission" date="2022-06" db="EMBL/GenBank/DDBJ databases">
        <title>Aquibacillus sp. a new bacterium isolated from soil saline samples.</title>
        <authorList>
            <person name="Galisteo C."/>
            <person name="De La Haba R."/>
            <person name="Sanchez-Porro C."/>
            <person name="Ventosa A."/>
        </authorList>
    </citation>
    <scope>NUCLEOTIDE SEQUENCE</scope>
    <source>
        <strain evidence="5">JCM 12387</strain>
    </source>
</reference>
<protein>
    <submittedName>
        <fullName evidence="5">SDR family oxidoreductase</fullName>
    </submittedName>
</protein>
<dbReference type="PROSITE" id="PS00061">
    <property type="entry name" value="ADH_SHORT"/>
    <property type="match status" value="1"/>
</dbReference>
<comment type="caution">
    <text evidence="5">The sequence shown here is derived from an EMBL/GenBank/DDBJ whole genome shotgun (WGS) entry which is preliminary data.</text>
</comment>
<dbReference type="GO" id="GO:0016616">
    <property type="term" value="F:oxidoreductase activity, acting on the CH-OH group of donors, NAD or NADP as acceptor"/>
    <property type="evidence" value="ECO:0007669"/>
    <property type="project" value="UniProtKB-ARBA"/>
</dbReference>
<dbReference type="SUPFAM" id="SSF51735">
    <property type="entry name" value="NAD(P)-binding Rossmann-fold domains"/>
    <property type="match status" value="1"/>
</dbReference>
<evidence type="ECO:0000256" key="2">
    <source>
        <dbReference type="ARBA" id="ARBA00023002"/>
    </source>
</evidence>
<dbReference type="PANTHER" id="PTHR43115:SF4">
    <property type="entry name" value="DEHYDROGENASE_REDUCTASE SDR FAMILY MEMBER 11"/>
    <property type="match status" value="1"/>
</dbReference>
<dbReference type="RefSeq" id="WP_259870612.1">
    <property type="nucleotide sequence ID" value="NZ_JAMQJZ010000003.1"/>
</dbReference>
<dbReference type="InterPro" id="IPR002347">
    <property type="entry name" value="SDR_fam"/>
</dbReference>
<keyword evidence="2" id="KW-0560">Oxidoreductase</keyword>
<proteinExistence type="inferred from homology"/>
<dbReference type="FunFam" id="3.40.50.720:FF:000047">
    <property type="entry name" value="NADP-dependent L-serine/L-allo-threonine dehydrogenase"/>
    <property type="match status" value="1"/>
</dbReference>